<evidence type="ECO:0000313" key="3">
    <source>
        <dbReference type="Proteomes" id="UP000719500"/>
    </source>
</evidence>
<organism evidence="2 3">
    <name type="scientific">Oscillibacter valericigenes</name>
    <dbReference type="NCBI Taxonomy" id="351091"/>
    <lineage>
        <taxon>Bacteria</taxon>
        <taxon>Bacillati</taxon>
        <taxon>Bacillota</taxon>
        <taxon>Clostridia</taxon>
        <taxon>Eubacteriales</taxon>
        <taxon>Oscillospiraceae</taxon>
        <taxon>Oscillibacter</taxon>
    </lineage>
</organism>
<evidence type="ECO:0000256" key="1">
    <source>
        <dbReference type="SAM" id="Phobius"/>
    </source>
</evidence>
<name>A0ABS2FXD2_9FIRM</name>
<gene>
    <name evidence="2" type="ORF">H9X91_12615</name>
</gene>
<accession>A0ABS2FXD2</accession>
<evidence type="ECO:0008006" key="4">
    <source>
        <dbReference type="Google" id="ProtNLM"/>
    </source>
</evidence>
<evidence type="ECO:0000313" key="2">
    <source>
        <dbReference type="EMBL" id="MBM6852277.1"/>
    </source>
</evidence>
<proteinExistence type="predicted"/>
<sequence length="61" mass="6801">MNRQKVLFWICLLLCGVLIAGTFYLIGYKTAYDRMESAVPSAISSAVCRLAEKEVPQCSEL</sequence>
<keyword evidence="3" id="KW-1185">Reference proteome</keyword>
<protein>
    <recommendedName>
        <fullName evidence="4">Hydrolase</fullName>
    </recommendedName>
</protein>
<dbReference type="Proteomes" id="UP000719500">
    <property type="component" value="Unassembled WGS sequence"/>
</dbReference>
<comment type="caution">
    <text evidence="2">The sequence shown here is derived from an EMBL/GenBank/DDBJ whole genome shotgun (WGS) entry which is preliminary data.</text>
</comment>
<keyword evidence="1" id="KW-0472">Membrane</keyword>
<dbReference type="RefSeq" id="WP_204805515.1">
    <property type="nucleotide sequence ID" value="NZ_JACSNX010000027.1"/>
</dbReference>
<keyword evidence="1" id="KW-0812">Transmembrane</keyword>
<dbReference type="EMBL" id="JACSNX010000027">
    <property type="protein sequence ID" value="MBM6852277.1"/>
    <property type="molecule type" value="Genomic_DNA"/>
</dbReference>
<keyword evidence="1" id="KW-1133">Transmembrane helix</keyword>
<reference evidence="2 3" key="1">
    <citation type="journal article" date="2021" name="Sci. Rep.">
        <title>The distribution of antibiotic resistance genes in chicken gut microbiota commensals.</title>
        <authorList>
            <person name="Juricova H."/>
            <person name="Matiasovicova J."/>
            <person name="Kubasova T."/>
            <person name="Cejkova D."/>
            <person name="Rychlik I."/>
        </authorList>
    </citation>
    <scope>NUCLEOTIDE SEQUENCE [LARGE SCALE GENOMIC DNA]</scope>
    <source>
        <strain evidence="2 3">An411</strain>
    </source>
</reference>
<feature type="transmembrane region" description="Helical" evidence="1">
    <location>
        <begin position="6"/>
        <end position="26"/>
    </location>
</feature>